<proteinExistence type="predicted"/>
<evidence type="ECO:0000259" key="1">
    <source>
        <dbReference type="Pfam" id="PF00535"/>
    </source>
</evidence>
<dbReference type="CDD" id="cd06433">
    <property type="entry name" value="GT_2_WfgS_like"/>
    <property type="match status" value="1"/>
</dbReference>
<gene>
    <name evidence="2" type="ORF">EZ437_08475</name>
</gene>
<keyword evidence="2" id="KW-0808">Transferase</keyword>
<dbReference type="SUPFAM" id="SSF53448">
    <property type="entry name" value="Nucleotide-diphospho-sugar transferases"/>
    <property type="match status" value="1"/>
</dbReference>
<name>A0A4R0NJU3_9SPHI</name>
<feature type="domain" description="Glycosyltransferase 2-like" evidence="1">
    <location>
        <begin position="4"/>
        <end position="123"/>
    </location>
</feature>
<dbReference type="InterPro" id="IPR001173">
    <property type="entry name" value="Glyco_trans_2-like"/>
</dbReference>
<evidence type="ECO:0000313" key="3">
    <source>
        <dbReference type="Proteomes" id="UP000293347"/>
    </source>
</evidence>
<dbReference type="Gene3D" id="3.90.550.10">
    <property type="entry name" value="Spore Coat Polysaccharide Biosynthesis Protein SpsA, Chain A"/>
    <property type="match status" value="1"/>
</dbReference>
<dbReference type="Proteomes" id="UP000293347">
    <property type="component" value="Unassembled WGS sequence"/>
</dbReference>
<dbReference type="Pfam" id="PF00535">
    <property type="entry name" value="Glycos_transf_2"/>
    <property type="match status" value="1"/>
</dbReference>
<evidence type="ECO:0000313" key="2">
    <source>
        <dbReference type="EMBL" id="TCD00806.1"/>
    </source>
</evidence>
<dbReference type="PANTHER" id="PTHR22916:SF3">
    <property type="entry name" value="UDP-GLCNAC:BETAGAL BETA-1,3-N-ACETYLGLUCOSAMINYLTRANSFERASE-LIKE PROTEIN 1"/>
    <property type="match status" value="1"/>
</dbReference>
<protein>
    <submittedName>
        <fullName evidence="2">Glycosyltransferase</fullName>
    </submittedName>
</protein>
<dbReference type="InterPro" id="IPR029044">
    <property type="entry name" value="Nucleotide-diphossugar_trans"/>
</dbReference>
<dbReference type="EMBL" id="SJSL01000002">
    <property type="protein sequence ID" value="TCD00806.1"/>
    <property type="molecule type" value="Genomic_DNA"/>
</dbReference>
<dbReference type="OrthoDB" id="9788101at2"/>
<dbReference type="PANTHER" id="PTHR22916">
    <property type="entry name" value="GLYCOSYLTRANSFERASE"/>
    <property type="match status" value="1"/>
</dbReference>
<organism evidence="2 3">
    <name type="scientific">Pedobacter psychroterrae</name>
    <dbReference type="NCBI Taxonomy" id="2530453"/>
    <lineage>
        <taxon>Bacteria</taxon>
        <taxon>Pseudomonadati</taxon>
        <taxon>Bacteroidota</taxon>
        <taxon>Sphingobacteriia</taxon>
        <taxon>Sphingobacteriales</taxon>
        <taxon>Sphingobacteriaceae</taxon>
        <taxon>Pedobacter</taxon>
    </lineage>
</organism>
<comment type="caution">
    <text evidence="2">The sequence shown here is derived from an EMBL/GenBank/DDBJ whole genome shotgun (WGS) entry which is preliminary data.</text>
</comment>
<dbReference type="RefSeq" id="WP_131595282.1">
    <property type="nucleotide sequence ID" value="NZ_SJSL01000002.1"/>
</dbReference>
<reference evidence="2 3" key="1">
    <citation type="submission" date="2019-02" db="EMBL/GenBank/DDBJ databases">
        <title>Pedobacter sp. RP-1-14 sp. nov., isolated from Arctic soil.</title>
        <authorList>
            <person name="Dahal R.H."/>
        </authorList>
    </citation>
    <scope>NUCLEOTIDE SEQUENCE [LARGE SCALE GENOMIC DNA]</scope>
    <source>
        <strain evidence="2 3">RP-1-14</strain>
    </source>
</reference>
<sequence length="248" mass="28036">MKVSIVTVVFNCFRFIGPCIESVVSQDYLDIEYIMVDGGSVDGTISVIKKYMDNIDHFISDQDLGMYDALNKGIGMATGDLVGILNADDRLASVDVISSVVDCFRNMGCEAVYGNLKFIKRGKDCSITRNWKSKPYTPNDFLYGWMPPHPTLYIERSVLYTAGRYSLKFGTCADYDMILRLLYKNRVNAVFLDKLMVIMRKGGMSNGSVKKIVSAIINDYRVLVHNEIPNPLIALMLKKVRKLNQFFN</sequence>
<dbReference type="AlphaFoldDB" id="A0A4R0NJU3"/>
<accession>A0A4R0NJU3</accession>
<keyword evidence="3" id="KW-1185">Reference proteome</keyword>
<dbReference type="GO" id="GO:0016758">
    <property type="term" value="F:hexosyltransferase activity"/>
    <property type="evidence" value="ECO:0007669"/>
    <property type="project" value="UniProtKB-ARBA"/>
</dbReference>